<feature type="region of interest" description="Disordered" evidence="1">
    <location>
        <begin position="132"/>
        <end position="152"/>
    </location>
</feature>
<feature type="region of interest" description="Disordered" evidence="1">
    <location>
        <begin position="191"/>
        <end position="225"/>
    </location>
</feature>
<sequence>MEPMGHDDAMEHIPLGDPPAQTQEDDETEVIGDAEFVENLTPSDKVLALCFEHAHICGKAAQTYGKVAIQKARQIATVVLADGPPIDDGWTIVDDADLPNYRTPEEILEAHRNRLRGQRKHSLITHTTPEMTEKPKVKSVRSSKTSTVTREIRDANDKSTVPKPTTINPASSSKAVDWNRVTSISGITEAHSLTPTSTPKKDATTTMTQNTYNTPRNTNASDPKTAPFKVVAPLTTDVVRPRDSHRRRNADIDSTATRCAVSQQHNTAAPVQHAAGAENIETPPARSTRPKPIPYTDENDHTNPMINTVKPETGYPVYPRGNPQLRNNQSFPRKDATEAVVTDAAAHKMARLAARNERRAKRQQQLDEKLAALDSTQPANQTTVTAPVVEAESVAPEMDTLNSVFTGMSLMDDDGY</sequence>
<feature type="region of interest" description="Disordered" evidence="1">
    <location>
        <begin position="269"/>
        <end position="305"/>
    </location>
</feature>
<dbReference type="Proteomes" id="UP001302126">
    <property type="component" value="Unassembled WGS sequence"/>
</dbReference>
<proteinExistence type="predicted"/>
<evidence type="ECO:0000313" key="3">
    <source>
        <dbReference type="Proteomes" id="UP001302126"/>
    </source>
</evidence>
<feature type="compositionally biased region" description="Low complexity" evidence="1">
    <location>
        <begin position="204"/>
        <end position="214"/>
    </location>
</feature>
<reference evidence="2" key="1">
    <citation type="journal article" date="2023" name="Mol. Phylogenet. Evol.">
        <title>Genome-scale phylogeny and comparative genomics of the fungal order Sordariales.</title>
        <authorList>
            <person name="Hensen N."/>
            <person name="Bonometti L."/>
            <person name="Westerberg I."/>
            <person name="Brannstrom I.O."/>
            <person name="Guillou S."/>
            <person name="Cros-Aarteil S."/>
            <person name="Calhoun S."/>
            <person name="Haridas S."/>
            <person name="Kuo A."/>
            <person name="Mondo S."/>
            <person name="Pangilinan J."/>
            <person name="Riley R."/>
            <person name="LaButti K."/>
            <person name="Andreopoulos B."/>
            <person name="Lipzen A."/>
            <person name="Chen C."/>
            <person name="Yan M."/>
            <person name="Daum C."/>
            <person name="Ng V."/>
            <person name="Clum A."/>
            <person name="Steindorff A."/>
            <person name="Ohm R.A."/>
            <person name="Martin F."/>
            <person name="Silar P."/>
            <person name="Natvig D.O."/>
            <person name="Lalanne C."/>
            <person name="Gautier V."/>
            <person name="Ament-Velasquez S.L."/>
            <person name="Kruys A."/>
            <person name="Hutchinson M.I."/>
            <person name="Powell A.J."/>
            <person name="Barry K."/>
            <person name="Miller A.N."/>
            <person name="Grigoriev I.V."/>
            <person name="Debuchy R."/>
            <person name="Gladieux P."/>
            <person name="Hiltunen Thoren M."/>
            <person name="Johannesson H."/>
        </authorList>
    </citation>
    <scope>NUCLEOTIDE SEQUENCE</scope>
    <source>
        <strain evidence="2">PSN309</strain>
    </source>
</reference>
<accession>A0AAN6WKB1</accession>
<feature type="compositionally biased region" description="Low complexity" evidence="1">
    <location>
        <begin position="140"/>
        <end position="149"/>
    </location>
</feature>
<dbReference type="EMBL" id="MU864544">
    <property type="protein sequence ID" value="KAK4183495.1"/>
    <property type="molecule type" value="Genomic_DNA"/>
</dbReference>
<feature type="compositionally biased region" description="Basic and acidic residues" evidence="1">
    <location>
        <begin position="1"/>
        <end position="11"/>
    </location>
</feature>
<keyword evidence="3" id="KW-1185">Reference proteome</keyword>
<reference evidence="2" key="2">
    <citation type="submission" date="2023-05" db="EMBL/GenBank/DDBJ databases">
        <authorList>
            <consortium name="Lawrence Berkeley National Laboratory"/>
            <person name="Steindorff A."/>
            <person name="Hensen N."/>
            <person name="Bonometti L."/>
            <person name="Westerberg I."/>
            <person name="Brannstrom I.O."/>
            <person name="Guillou S."/>
            <person name="Cros-Aarteil S."/>
            <person name="Calhoun S."/>
            <person name="Haridas S."/>
            <person name="Kuo A."/>
            <person name="Mondo S."/>
            <person name="Pangilinan J."/>
            <person name="Riley R."/>
            <person name="Labutti K."/>
            <person name="Andreopoulos B."/>
            <person name="Lipzen A."/>
            <person name="Chen C."/>
            <person name="Yanf M."/>
            <person name="Daum C."/>
            <person name="Ng V."/>
            <person name="Clum A."/>
            <person name="Ohm R."/>
            <person name="Martin F."/>
            <person name="Silar P."/>
            <person name="Natvig D."/>
            <person name="Lalanne C."/>
            <person name="Gautier V."/>
            <person name="Ament-Velasquez S.L."/>
            <person name="Kruys A."/>
            <person name="Hutchinson M.I."/>
            <person name="Powell A.J."/>
            <person name="Barry K."/>
            <person name="Miller A.N."/>
            <person name="Grigoriev I.V."/>
            <person name="Debuchy R."/>
            <person name="Gladieux P."/>
            <person name="Thoren M.H."/>
            <person name="Johannesson H."/>
        </authorList>
    </citation>
    <scope>NUCLEOTIDE SEQUENCE</scope>
    <source>
        <strain evidence="2">PSN309</strain>
    </source>
</reference>
<feature type="region of interest" description="Disordered" evidence="1">
    <location>
        <begin position="1"/>
        <end position="25"/>
    </location>
</feature>
<organism evidence="2 3">
    <name type="scientific">Podospora australis</name>
    <dbReference type="NCBI Taxonomy" id="1536484"/>
    <lineage>
        <taxon>Eukaryota</taxon>
        <taxon>Fungi</taxon>
        <taxon>Dikarya</taxon>
        <taxon>Ascomycota</taxon>
        <taxon>Pezizomycotina</taxon>
        <taxon>Sordariomycetes</taxon>
        <taxon>Sordariomycetidae</taxon>
        <taxon>Sordariales</taxon>
        <taxon>Podosporaceae</taxon>
        <taxon>Podospora</taxon>
    </lineage>
</organism>
<evidence type="ECO:0000313" key="2">
    <source>
        <dbReference type="EMBL" id="KAK4183495.1"/>
    </source>
</evidence>
<dbReference type="AlphaFoldDB" id="A0AAN6WKB1"/>
<comment type="caution">
    <text evidence="2">The sequence shown here is derived from an EMBL/GenBank/DDBJ whole genome shotgun (WGS) entry which is preliminary data.</text>
</comment>
<evidence type="ECO:0000256" key="1">
    <source>
        <dbReference type="SAM" id="MobiDB-lite"/>
    </source>
</evidence>
<protein>
    <submittedName>
        <fullName evidence="2">Uncharacterized protein</fullName>
    </submittedName>
</protein>
<name>A0AAN6WKB1_9PEZI</name>
<gene>
    <name evidence="2" type="ORF">QBC35DRAFT_535695</name>
</gene>